<sequence length="247" mass="29870">MWRVFALLDKRDSKEEKKEDHAEGKNEEIPPKRVHVTDVNGQTSDVYYRNINKSQLRYKSKDWINAEQFWRVTDTCAVKKQCTVYPQWRMLLKKHRYTLQCYTQILPKIILPLLDCVEEMGERCSYLIGHGFYRYVFRYDIPKDWIFRDTDLHYFENMIYPHLAFRPSNTAQQQQQQQPEQVSSLSKNRTKTYSPPLLSSIKAYKDIDSIPIVVKITKPHFWNETANWLRHFRESILLQRLQEWEME</sequence>
<keyword evidence="3" id="KW-1185">Reference proteome</keyword>
<proteinExistence type="predicted"/>
<accession>X6LG41</accession>
<feature type="region of interest" description="Disordered" evidence="1">
    <location>
        <begin position="170"/>
        <end position="192"/>
    </location>
</feature>
<organism evidence="2 3">
    <name type="scientific">Reticulomyxa filosa</name>
    <dbReference type="NCBI Taxonomy" id="46433"/>
    <lineage>
        <taxon>Eukaryota</taxon>
        <taxon>Sar</taxon>
        <taxon>Rhizaria</taxon>
        <taxon>Retaria</taxon>
        <taxon>Foraminifera</taxon>
        <taxon>Monothalamids</taxon>
        <taxon>Reticulomyxidae</taxon>
        <taxon>Reticulomyxa</taxon>
    </lineage>
</organism>
<reference evidence="2 3" key="1">
    <citation type="journal article" date="2013" name="Curr. Biol.">
        <title>The Genome of the Foraminiferan Reticulomyxa filosa.</title>
        <authorList>
            <person name="Glockner G."/>
            <person name="Hulsmann N."/>
            <person name="Schleicher M."/>
            <person name="Noegel A.A."/>
            <person name="Eichinger L."/>
            <person name="Gallinger C."/>
            <person name="Pawlowski J."/>
            <person name="Sierra R."/>
            <person name="Euteneuer U."/>
            <person name="Pillet L."/>
            <person name="Moustafa A."/>
            <person name="Platzer M."/>
            <person name="Groth M."/>
            <person name="Szafranski K."/>
            <person name="Schliwa M."/>
        </authorList>
    </citation>
    <scope>NUCLEOTIDE SEQUENCE [LARGE SCALE GENOMIC DNA]</scope>
</reference>
<evidence type="ECO:0000313" key="3">
    <source>
        <dbReference type="Proteomes" id="UP000023152"/>
    </source>
</evidence>
<dbReference type="EMBL" id="ASPP01039645">
    <property type="protein sequence ID" value="ETO00933.1"/>
    <property type="molecule type" value="Genomic_DNA"/>
</dbReference>
<comment type="caution">
    <text evidence="2">The sequence shown here is derived from an EMBL/GenBank/DDBJ whole genome shotgun (WGS) entry which is preliminary data.</text>
</comment>
<dbReference type="AlphaFoldDB" id="X6LG41"/>
<protein>
    <submittedName>
        <fullName evidence="2">Uncharacterized protein</fullName>
    </submittedName>
</protein>
<evidence type="ECO:0000313" key="2">
    <source>
        <dbReference type="EMBL" id="ETO00933.1"/>
    </source>
</evidence>
<gene>
    <name evidence="2" type="ORF">RFI_36507</name>
</gene>
<feature type="non-terminal residue" evidence="2">
    <location>
        <position position="247"/>
    </location>
</feature>
<evidence type="ECO:0000256" key="1">
    <source>
        <dbReference type="SAM" id="MobiDB-lite"/>
    </source>
</evidence>
<name>X6LG41_RETFI</name>
<feature type="compositionally biased region" description="Polar residues" evidence="1">
    <location>
        <begin position="179"/>
        <end position="192"/>
    </location>
</feature>
<dbReference type="Proteomes" id="UP000023152">
    <property type="component" value="Unassembled WGS sequence"/>
</dbReference>